<proteinExistence type="predicted"/>
<organism evidence="1">
    <name type="scientific">Rhizophora mucronata</name>
    <name type="common">Asiatic mangrove</name>
    <dbReference type="NCBI Taxonomy" id="61149"/>
    <lineage>
        <taxon>Eukaryota</taxon>
        <taxon>Viridiplantae</taxon>
        <taxon>Streptophyta</taxon>
        <taxon>Embryophyta</taxon>
        <taxon>Tracheophyta</taxon>
        <taxon>Spermatophyta</taxon>
        <taxon>Magnoliopsida</taxon>
        <taxon>eudicotyledons</taxon>
        <taxon>Gunneridae</taxon>
        <taxon>Pentapetalae</taxon>
        <taxon>rosids</taxon>
        <taxon>fabids</taxon>
        <taxon>Malpighiales</taxon>
        <taxon>Rhizophoraceae</taxon>
        <taxon>Rhizophora</taxon>
    </lineage>
</organism>
<sequence>MKLSIVRFMERLDVSSPTLFFREVVSTTQTCDLQVIIK</sequence>
<name>A0A2P2N2J1_RHIMU</name>
<accession>A0A2P2N2J1</accession>
<protein>
    <submittedName>
        <fullName evidence="1">Uncharacterized protein</fullName>
    </submittedName>
</protein>
<evidence type="ECO:0000313" key="1">
    <source>
        <dbReference type="EMBL" id="MBX36681.1"/>
    </source>
</evidence>
<reference evidence="1" key="1">
    <citation type="submission" date="2018-02" db="EMBL/GenBank/DDBJ databases">
        <title>Rhizophora mucronata_Transcriptome.</title>
        <authorList>
            <person name="Meera S.P."/>
            <person name="Sreeshan A."/>
            <person name="Augustine A."/>
        </authorList>
    </citation>
    <scope>NUCLEOTIDE SEQUENCE</scope>
    <source>
        <tissue evidence="1">Leaf</tissue>
    </source>
</reference>
<dbReference type="EMBL" id="GGEC01056197">
    <property type="protein sequence ID" value="MBX36681.1"/>
    <property type="molecule type" value="Transcribed_RNA"/>
</dbReference>
<dbReference type="AlphaFoldDB" id="A0A2P2N2J1"/>